<comment type="caution">
    <text evidence="5">The sequence shown here is derived from an EMBL/GenBank/DDBJ whole genome shotgun (WGS) entry which is preliminary data.</text>
</comment>
<proteinExistence type="predicted"/>
<dbReference type="GO" id="GO:0046872">
    <property type="term" value="F:metal ion binding"/>
    <property type="evidence" value="ECO:0007669"/>
    <property type="project" value="UniProtKB-KW"/>
</dbReference>
<keyword evidence="3" id="KW-0408">Iron</keyword>
<dbReference type="Proteomes" id="UP000663842">
    <property type="component" value="Unassembled WGS sequence"/>
</dbReference>
<keyword evidence="2" id="KW-0560">Oxidoreductase</keyword>
<evidence type="ECO:0000313" key="8">
    <source>
        <dbReference type="EMBL" id="CAF4342084.1"/>
    </source>
</evidence>
<dbReference type="EMBL" id="CAJNRG010010692">
    <property type="protein sequence ID" value="CAF2124591.1"/>
    <property type="molecule type" value="Genomic_DNA"/>
</dbReference>
<keyword evidence="9" id="KW-1185">Reference proteome</keyword>
<dbReference type="SUPFAM" id="SSF51197">
    <property type="entry name" value="Clavaminate synthase-like"/>
    <property type="match status" value="1"/>
</dbReference>
<evidence type="ECO:0000256" key="1">
    <source>
        <dbReference type="ARBA" id="ARBA00022723"/>
    </source>
</evidence>
<reference evidence="5" key="1">
    <citation type="submission" date="2021-02" db="EMBL/GenBank/DDBJ databases">
        <authorList>
            <person name="Nowell W R."/>
        </authorList>
    </citation>
    <scope>NUCLEOTIDE SEQUENCE</scope>
</reference>
<dbReference type="Gene3D" id="2.60.120.330">
    <property type="entry name" value="B-lactam Antibiotic, Isopenicillin N Synthase, Chain"/>
    <property type="match status" value="1"/>
</dbReference>
<dbReference type="EMBL" id="CAJNRF010014592">
    <property type="protein sequence ID" value="CAF2158249.1"/>
    <property type="molecule type" value="Genomic_DNA"/>
</dbReference>
<evidence type="ECO:0000256" key="2">
    <source>
        <dbReference type="ARBA" id="ARBA00023002"/>
    </source>
</evidence>
<dbReference type="PANTHER" id="PTHR10209">
    <property type="entry name" value="OXIDOREDUCTASE, 2OG-FE II OXYGENASE FAMILY PROTEIN"/>
    <property type="match status" value="1"/>
</dbReference>
<evidence type="ECO:0000313" key="10">
    <source>
        <dbReference type="Proteomes" id="UP000663887"/>
    </source>
</evidence>
<gene>
    <name evidence="7" type="ORF">OVN521_LOCUS30860</name>
    <name evidence="8" type="ORF">UXM345_LOCUS35570</name>
    <name evidence="6" type="ORF">WKI299_LOCUS31821</name>
    <name evidence="5" type="ORF">XDN619_LOCUS23449</name>
</gene>
<sequence>MEKNEPFTEIPVIDFGPFLNGSIEDKKQVAAEIGRACRNVGFFYLKNHGIPQELFDRVLTQSKHYFALPLEEKMKLKKTDANFVTGYNPIYNEKVSRLGDYKETFDFVRELPPDDSYLQMKGAVVYTGNMWPENLPGK</sequence>
<dbReference type="Pfam" id="PF14226">
    <property type="entry name" value="DIOX_N"/>
    <property type="match status" value="1"/>
</dbReference>
<dbReference type="PANTHER" id="PTHR10209:SF867">
    <property type="entry name" value="2-OXOGLUTARATE (2OG) AND FE(II)-DEPENDENT OXYGENASE SUPERFAMILY PROTEIN"/>
    <property type="match status" value="1"/>
</dbReference>
<dbReference type="Proteomes" id="UP000663887">
    <property type="component" value="Unassembled WGS sequence"/>
</dbReference>
<feature type="domain" description="Non-haem dioxygenase N-terminal" evidence="4">
    <location>
        <begin position="10"/>
        <end position="134"/>
    </location>
</feature>
<dbReference type="Proteomes" id="UP000663866">
    <property type="component" value="Unassembled WGS sequence"/>
</dbReference>
<organism evidence="5 10">
    <name type="scientific">Rotaria magnacalcarata</name>
    <dbReference type="NCBI Taxonomy" id="392030"/>
    <lineage>
        <taxon>Eukaryota</taxon>
        <taxon>Metazoa</taxon>
        <taxon>Spiralia</taxon>
        <taxon>Gnathifera</taxon>
        <taxon>Rotifera</taxon>
        <taxon>Eurotatoria</taxon>
        <taxon>Bdelloidea</taxon>
        <taxon>Philodinida</taxon>
        <taxon>Philodinidae</taxon>
        <taxon>Rotaria</taxon>
    </lineage>
</organism>
<protein>
    <recommendedName>
        <fullName evidence="4">Non-haem dioxygenase N-terminal domain-containing protein</fullName>
    </recommendedName>
</protein>
<evidence type="ECO:0000313" key="5">
    <source>
        <dbReference type="EMBL" id="CAF2124591.1"/>
    </source>
</evidence>
<name>A0A816VAB6_9BILA</name>
<evidence type="ECO:0000313" key="7">
    <source>
        <dbReference type="EMBL" id="CAF4289329.1"/>
    </source>
</evidence>
<dbReference type="EMBL" id="CAJOBG010012530">
    <property type="protein sequence ID" value="CAF4289329.1"/>
    <property type="molecule type" value="Genomic_DNA"/>
</dbReference>
<dbReference type="EMBL" id="CAJOBF010014745">
    <property type="protein sequence ID" value="CAF4342084.1"/>
    <property type="molecule type" value="Genomic_DNA"/>
</dbReference>
<dbReference type="InterPro" id="IPR027443">
    <property type="entry name" value="IPNS-like_sf"/>
</dbReference>
<dbReference type="InterPro" id="IPR026992">
    <property type="entry name" value="DIOX_N"/>
</dbReference>
<dbReference type="Proteomes" id="UP000663856">
    <property type="component" value="Unassembled WGS sequence"/>
</dbReference>
<dbReference type="GO" id="GO:0016491">
    <property type="term" value="F:oxidoreductase activity"/>
    <property type="evidence" value="ECO:0007669"/>
    <property type="project" value="UniProtKB-KW"/>
</dbReference>
<evidence type="ECO:0000313" key="6">
    <source>
        <dbReference type="EMBL" id="CAF2158249.1"/>
    </source>
</evidence>
<dbReference type="AlphaFoldDB" id="A0A816VAB6"/>
<keyword evidence="1" id="KW-0479">Metal-binding</keyword>
<evidence type="ECO:0000313" key="9">
    <source>
        <dbReference type="Proteomes" id="UP000663866"/>
    </source>
</evidence>
<evidence type="ECO:0000256" key="3">
    <source>
        <dbReference type="ARBA" id="ARBA00023004"/>
    </source>
</evidence>
<accession>A0A816VAB6</accession>
<evidence type="ECO:0000259" key="4">
    <source>
        <dbReference type="Pfam" id="PF14226"/>
    </source>
</evidence>